<keyword evidence="10" id="KW-0902">Two-component regulatory system</keyword>
<dbReference type="Gene3D" id="1.20.1730.10">
    <property type="entry name" value="Sodium/glucose cotransporter"/>
    <property type="match status" value="1"/>
</dbReference>
<dbReference type="CDD" id="cd00075">
    <property type="entry name" value="HATPase"/>
    <property type="match status" value="1"/>
</dbReference>
<evidence type="ECO:0000256" key="8">
    <source>
        <dbReference type="ARBA" id="ARBA00022777"/>
    </source>
</evidence>
<feature type="transmembrane region" description="Helical" evidence="13">
    <location>
        <begin position="446"/>
        <end position="468"/>
    </location>
</feature>
<feature type="transmembrane region" description="Helical" evidence="13">
    <location>
        <begin position="192"/>
        <end position="219"/>
    </location>
</feature>
<evidence type="ECO:0000256" key="2">
    <source>
        <dbReference type="ARBA" id="ARBA00004141"/>
    </source>
</evidence>
<evidence type="ECO:0000256" key="11">
    <source>
        <dbReference type="ARBA" id="ARBA00023136"/>
    </source>
</evidence>
<dbReference type="CDD" id="cd00082">
    <property type="entry name" value="HisKA"/>
    <property type="match status" value="1"/>
</dbReference>
<feature type="transmembrane region" description="Helical" evidence="13">
    <location>
        <begin position="418"/>
        <end position="439"/>
    </location>
</feature>
<dbReference type="SUPFAM" id="SSF47384">
    <property type="entry name" value="Homodimeric domain of signal transducing histidine kinase"/>
    <property type="match status" value="1"/>
</dbReference>
<protein>
    <recommendedName>
        <fullName evidence="4">histidine kinase</fullName>
        <ecNumber evidence="4">2.7.13.3</ecNumber>
    </recommendedName>
</protein>
<feature type="transmembrane region" description="Helical" evidence="13">
    <location>
        <begin position="163"/>
        <end position="180"/>
    </location>
</feature>
<evidence type="ECO:0000256" key="13">
    <source>
        <dbReference type="SAM" id="Phobius"/>
    </source>
</evidence>
<comment type="caution">
    <text evidence="15">The sequence shown here is derived from an EMBL/GenBank/DDBJ whole genome shotgun (WGS) entry which is preliminary data.</text>
</comment>
<keyword evidence="6" id="KW-0808">Transferase</keyword>
<evidence type="ECO:0000259" key="14">
    <source>
        <dbReference type="PROSITE" id="PS50109"/>
    </source>
</evidence>
<dbReference type="CDD" id="cd10322">
    <property type="entry name" value="SLC5sbd"/>
    <property type="match status" value="1"/>
</dbReference>
<dbReference type="InterPro" id="IPR050736">
    <property type="entry name" value="Sensor_HK_Regulatory"/>
</dbReference>
<dbReference type="RefSeq" id="WP_098061725.1">
    <property type="nucleotide sequence ID" value="NZ_PDEP01000004.1"/>
</dbReference>
<feature type="transmembrane region" description="Helical" evidence="13">
    <location>
        <begin position="248"/>
        <end position="265"/>
    </location>
</feature>
<feature type="transmembrane region" description="Helical" evidence="13">
    <location>
        <begin position="6"/>
        <end position="24"/>
    </location>
</feature>
<evidence type="ECO:0000256" key="4">
    <source>
        <dbReference type="ARBA" id="ARBA00012438"/>
    </source>
</evidence>
<keyword evidence="9 13" id="KW-1133">Transmembrane helix</keyword>
<accession>A0A2H3NMU7</accession>
<dbReference type="InterPro" id="IPR036097">
    <property type="entry name" value="HisK_dim/P_sf"/>
</dbReference>
<dbReference type="InterPro" id="IPR036890">
    <property type="entry name" value="HATPase_C_sf"/>
</dbReference>
<dbReference type="SMART" id="SM00388">
    <property type="entry name" value="HisKA"/>
    <property type="match status" value="1"/>
</dbReference>
<dbReference type="Gene3D" id="3.30.565.10">
    <property type="entry name" value="Histidine kinase-like ATPase, C-terminal domain"/>
    <property type="match status" value="1"/>
</dbReference>
<feature type="transmembrane region" description="Helical" evidence="13">
    <location>
        <begin position="383"/>
        <end position="406"/>
    </location>
</feature>
<dbReference type="Pfam" id="PF02518">
    <property type="entry name" value="HATPase_c"/>
    <property type="match status" value="1"/>
</dbReference>
<dbReference type="InterPro" id="IPR005467">
    <property type="entry name" value="His_kinase_dom"/>
</dbReference>
<dbReference type="SUPFAM" id="SSF55874">
    <property type="entry name" value="ATPase domain of HSP90 chaperone/DNA topoisomerase II/histidine kinase"/>
    <property type="match status" value="1"/>
</dbReference>
<keyword evidence="7 13" id="KW-0812">Transmembrane</keyword>
<dbReference type="InterPro" id="IPR004358">
    <property type="entry name" value="Sig_transdc_His_kin-like_C"/>
</dbReference>
<dbReference type="InterPro" id="IPR003594">
    <property type="entry name" value="HATPase_dom"/>
</dbReference>
<reference evidence="15 16" key="1">
    <citation type="submission" date="2017-10" db="EMBL/GenBank/DDBJ databases">
        <title>Draft genome of Longimonas halophila.</title>
        <authorList>
            <person name="Goh K.M."/>
            <person name="Shamsir M.S."/>
            <person name="Lim S.W."/>
        </authorList>
    </citation>
    <scope>NUCLEOTIDE SEQUENCE [LARGE SCALE GENOMIC DNA]</scope>
    <source>
        <strain evidence="15 16">KCTC 42399</strain>
    </source>
</reference>
<organism evidence="15 16">
    <name type="scientific">Longimonas halophila</name>
    <dbReference type="NCBI Taxonomy" id="1469170"/>
    <lineage>
        <taxon>Bacteria</taxon>
        <taxon>Pseudomonadati</taxon>
        <taxon>Rhodothermota</taxon>
        <taxon>Rhodothermia</taxon>
        <taxon>Rhodothermales</taxon>
        <taxon>Salisaetaceae</taxon>
        <taxon>Longimonas</taxon>
    </lineage>
</organism>
<dbReference type="FunFam" id="3.30.565.10:FF:000006">
    <property type="entry name" value="Sensor histidine kinase WalK"/>
    <property type="match status" value="1"/>
</dbReference>
<dbReference type="GO" id="GO:0022857">
    <property type="term" value="F:transmembrane transporter activity"/>
    <property type="evidence" value="ECO:0007669"/>
    <property type="project" value="InterPro"/>
</dbReference>
<dbReference type="EC" id="2.7.13.3" evidence="4"/>
<feature type="transmembrane region" description="Helical" evidence="13">
    <location>
        <begin position="67"/>
        <end position="85"/>
    </location>
</feature>
<dbReference type="GO" id="GO:0000155">
    <property type="term" value="F:phosphorelay sensor kinase activity"/>
    <property type="evidence" value="ECO:0007669"/>
    <property type="project" value="InterPro"/>
</dbReference>
<proteinExistence type="inferred from homology"/>
<dbReference type="PRINTS" id="PR00344">
    <property type="entry name" value="BCTRLSENSOR"/>
</dbReference>
<evidence type="ECO:0000256" key="1">
    <source>
        <dbReference type="ARBA" id="ARBA00000085"/>
    </source>
</evidence>
<dbReference type="SMART" id="SM00387">
    <property type="entry name" value="HATPase_c"/>
    <property type="match status" value="1"/>
</dbReference>
<name>A0A2H3NMU7_9BACT</name>
<sequence length="915" mass="98932">MSTTLLLLVATAYLSILFAVAYYGDERAEHGRSLVNNPYIYALSLAVYCTAWTFYGSVGYAATTGINFLPIYIGPTLIAILWWGLMRKIVRISAHQRITSIADFIGARYGKSALLAGVATVVAVIGVVPYIAVQLKAISTSFGALTTPLDSTAATEIPIWRDTALYAALVLAAFTILFGTRHLDVTERHEGLVVAIAFESVVKLAAFLAVGLFVTFGLYDGLGDLFQHGAAVPSIEALYTVDASAGAFADWMWLTGLSMLAVLFLPRQFQVTVVENVNEAHLRKAAWLFPLYLLLINLFVLPIAVAGLLHHGDATHADMFVLLVPFGEGQTALTLFAFIGGLSAATSMVIVATTALSTMICNDLVVPLLLRIPQLNLAQRSRLTGVILGIRRVAIVVVLLFGYLYLRGLGDAPSLVSIGLISFAAVAQFAPAMLGGIFWKRGTRTGALLGLVAGVAIWGYTLPLPLLADSGWLPASFITEGPFGIGALRPYALLGMSELNPVPHTLFWTMLANGGLYVAGSLATRPSIMEQSQASRFVDVFRHAGPQGAAPWTGSAPVADLRALLRRFLGWRAADRALQRYRTRHDLKALPERADEELVDYVETLLAGAIGAASAKAVIGSVAQAKPLHIGEVMDILDETQQVMAYSRELERKKAELEAATEELRAANQKLKEVDHLKDEFVSTVSHELRTPLTAIRAISEIMHQTTDLSPEQQRSFATTIMRETERLTRLVNQVLDLERLDATPVLDRALVDLRDVVRNALSAVRPQFEQQAIALNVTLPNRPCPARIDRDRMTQVLLNLLSNAAKYSTDADPHVAVRMACTNDTHAVSVADNGPGIPEDQQEAIFEKFRQARNRVGPQAGSGLGLAIARQIVHRHEGTLTVESTPGEGATFTVQVPAHPPEPVPATDPEASVS</sequence>
<keyword evidence="12" id="KW-0175">Coiled coil</keyword>
<keyword evidence="16" id="KW-1185">Reference proteome</keyword>
<dbReference type="AlphaFoldDB" id="A0A2H3NMU7"/>
<evidence type="ECO:0000256" key="10">
    <source>
        <dbReference type="ARBA" id="ARBA00023012"/>
    </source>
</evidence>
<keyword evidence="8 15" id="KW-0418">Kinase</keyword>
<comment type="similarity">
    <text evidence="3">Belongs to the sodium:solute symporter (SSF) (TC 2.A.21) family.</text>
</comment>
<dbReference type="Gene3D" id="1.10.287.130">
    <property type="match status" value="1"/>
</dbReference>
<feature type="coiled-coil region" evidence="12">
    <location>
        <begin position="636"/>
        <end position="677"/>
    </location>
</feature>
<gene>
    <name evidence="15" type="ORF">CRI93_06040</name>
</gene>
<evidence type="ECO:0000256" key="7">
    <source>
        <dbReference type="ARBA" id="ARBA00022692"/>
    </source>
</evidence>
<evidence type="ECO:0000313" key="16">
    <source>
        <dbReference type="Proteomes" id="UP000221024"/>
    </source>
</evidence>
<feature type="transmembrane region" description="Helical" evidence="13">
    <location>
        <begin position="332"/>
        <end position="362"/>
    </location>
</feature>
<dbReference type="PANTHER" id="PTHR43711">
    <property type="entry name" value="TWO-COMPONENT HISTIDINE KINASE"/>
    <property type="match status" value="1"/>
</dbReference>
<evidence type="ECO:0000256" key="9">
    <source>
        <dbReference type="ARBA" id="ARBA00022989"/>
    </source>
</evidence>
<dbReference type="OrthoDB" id="9764438at2"/>
<dbReference type="PROSITE" id="PS50283">
    <property type="entry name" value="NA_SOLUT_SYMP_3"/>
    <property type="match status" value="1"/>
</dbReference>
<dbReference type="InterPro" id="IPR001734">
    <property type="entry name" value="Na/solute_symporter"/>
</dbReference>
<evidence type="ECO:0000313" key="15">
    <source>
        <dbReference type="EMBL" id="PEN08000.1"/>
    </source>
</evidence>
<dbReference type="FunFam" id="1.10.287.130:FF:000001">
    <property type="entry name" value="Two-component sensor histidine kinase"/>
    <property type="match status" value="1"/>
</dbReference>
<dbReference type="InterPro" id="IPR018212">
    <property type="entry name" value="Na/solute_symporter_CS"/>
</dbReference>
<dbReference type="PROSITE" id="PS00457">
    <property type="entry name" value="NA_SOLUT_SYMP_2"/>
    <property type="match status" value="1"/>
</dbReference>
<evidence type="ECO:0000256" key="12">
    <source>
        <dbReference type="SAM" id="Coils"/>
    </source>
</evidence>
<dbReference type="EMBL" id="PDEP01000004">
    <property type="protein sequence ID" value="PEN08000.1"/>
    <property type="molecule type" value="Genomic_DNA"/>
</dbReference>
<dbReference type="InterPro" id="IPR038377">
    <property type="entry name" value="Na/Glc_symporter_sf"/>
</dbReference>
<dbReference type="GO" id="GO:0016020">
    <property type="term" value="C:membrane"/>
    <property type="evidence" value="ECO:0007669"/>
    <property type="project" value="UniProtKB-SubCell"/>
</dbReference>
<keyword evidence="5" id="KW-0597">Phosphoprotein</keyword>
<comment type="catalytic activity">
    <reaction evidence="1">
        <text>ATP + protein L-histidine = ADP + protein N-phospho-L-histidine.</text>
        <dbReference type="EC" id="2.7.13.3"/>
    </reaction>
</comment>
<evidence type="ECO:0000256" key="6">
    <source>
        <dbReference type="ARBA" id="ARBA00022679"/>
    </source>
</evidence>
<feature type="transmembrane region" description="Helical" evidence="13">
    <location>
        <begin position="113"/>
        <end position="132"/>
    </location>
</feature>
<feature type="transmembrane region" description="Helical" evidence="13">
    <location>
        <begin position="36"/>
        <end position="55"/>
    </location>
</feature>
<dbReference type="PROSITE" id="PS50109">
    <property type="entry name" value="HIS_KIN"/>
    <property type="match status" value="1"/>
</dbReference>
<dbReference type="InterPro" id="IPR003661">
    <property type="entry name" value="HisK_dim/P_dom"/>
</dbReference>
<dbReference type="Pfam" id="PF00512">
    <property type="entry name" value="HisKA"/>
    <property type="match status" value="1"/>
</dbReference>
<feature type="domain" description="Histidine kinase" evidence="14">
    <location>
        <begin position="684"/>
        <end position="901"/>
    </location>
</feature>
<evidence type="ECO:0000256" key="5">
    <source>
        <dbReference type="ARBA" id="ARBA00022553"/>
    </source>
</evidence>
<dbReference type="Proteomes" id="UP000221024">
    <property type="component" value="Unassembled WGS sequence"/>
</dbReference>
<dbReference type="PANTHER" id="PTHR43711:SF1">
    <property type="entry name" value="HISTIDINE KINASE 1"/>
    <property type="match status" value="1"/>
</dbReference>
<feature type="transmembrane region" description="Helical" evidence="13">
    <location>
        <begin position="286"/>
        <end position="312"/>
    </location>
</feature>
<keyword evidence="11 13" id="KW-0472">Membrane</keyword>
<evidence type="ECO:0000256" key="3">
    <source>
        <dbReference type="ARBA" id="ARBA00006434"/>
    </source>
</evidence>
<comment type="subcellular location">
    <subcellularLocation>
        <location evidence="2">Membrane</location>
        <topology evidence="2">Multi-pass membrane protein</topology>
    </subcellularLocation>
</comment>